<sequence>MAVQRFTIRQKIFSLGDGYKIKNQFSQTVFYARSRRYTILGRIVLEDMTGRGLYKIREQWSLNNKYKIFLTQNNQKLVTIKRKLTSLRNEFIIESVYGRYVFKGGLGEKLYSLLKNGLTVATVNKKFFALSCEIEIINAEDQAFILAMIIVLNRSMFY</sequence>
<protein>
    <submittedName>
        <fullName evidence="2">Uncharacterized protein</fullName>
    </submittedName>
</protein>
<dbReference type="WBParaSite" id="ES5_v2.g10168.t1">
    <property type="protein sequence ID" value="ES5_v2.g10168.t1"/>
    <property type="gene ID" value="ES5_v2.g10168"/>
</dbReference>
<organism evidence="1 2">
    <name type="scientific">Panagrolaimus sp. ES5</name>
    <dbReference type="NCBI Taxonomy" id="591445"/>
    <lineage>
        <taxon>Eukaryota</taxon>
        <taxon>Metazoa</taxon>
        <taxon>Ecdysozoa</taxon>
        <taxon>Nematoda</taxon>
        <taxon>Chromadorea</taxon>
        <taxon>Rhabditida</taxon>
        <taxon>Tylenchina</taxon>
        <taxon>Panagrolaimomorpha</taxon>
        <taxon>Panagrolaimoidea</taxon>
        <taxon>Panagrolaimidae</taxon>
        <taxon>Panagrolaimus</taxon>
    </lineage>
</organism>
<name>A0AC34EZG1_9BILA</name>
<proteinExistence type="predicted"/>
<evidence type="ECO:0000313" key="2">
    <source>
        <dbReference type="WBParaSite" id="ES5_v2.g10168.t1"/>
    </source>
</evidence>
<dbReference type="Proteomes" id="UP000887579">
    <property type="component" value="Unplaced"/>
</dbReference>
<reference evidence="2" key="1">
    <citation type="submission" date="2022-11" db="UniProtKB">
        <authorList>
            <consortium name="WormBaseParasite"/>
        </authorList>
    </citation>
    <scope>IDENTIFICATION</scope>
</reference>
<evidence type="ECO:0000313" key="1">
    <source>
        <dbReference type="Proteomes" id="UP000887579"/>
    </source>
</evidence>
<accession>A0AC34EZG1</accession>